<dbReference type="Proteomes" id="UP000204551">
    <property type="component" value="Chromosome"/>
</dbReference>
<organism evidence="1 2">
    <name type="scientific">Arenibacter algicola</name>
    <dbReference type="NCBI Taxonomy" id="616991"/>
    <lineage>
        <taxon>Bacteria</taxon>
        <taxon>Pseudomonadati</taxon>
        <taxon>Bacteroidota</taxon>
        <taxon>Flavobacteriia</taxon>
        <taxon>Flavobacteriales</taxon>
        <taxon>Flavobacteriaceae</taxon>
        <taxon>Arenibacter</taxon>
    </lineage>
</organism>
<dbReference type="AlphaFoldDB" id="A0A221UY99"/>
<accession>A0A221UY99</accession>
<evidence type="ECO:0000313" key="1">
    <source>
        <dbReference type="EMBL" id="ASO06337.1"/>
    </source>
</evidence>
<evidence type="ECO:0000313" key="2">
    <source>
        <dbReference type="Proteomes" id="UP000204551"/>
    </source>
</evidence>
<protein>
    <submittedName>
        <fullName evidence="1">Uncharacterized protein</fullName>
    </submittedName>
</protein>
<dbReference type="EMBL" id="CP022515">
    <property type="protein sequence ID" value="ASO06337.1"/>
    <property type="molecule type" value="Genomic_DNA"/>
</dbReference>
<reference evidence="1 2" key="1">
    <citation type="submission" date="2017-07" db="EMBL/GenBank/DDBJ databases">
        <title>Genome Sequence of Arenibacter algicola Strain SMS7 Isolated from a culture of the Diatom Skeletonema marinoi.</title>
        <authorList>
            <person name="Topel M."/>
            <person name="Pinder M.I.M."/>
            <person name="Johansson O.N."/>
            <person name="Kourtchenko O."/>
            <person name="Godhe A."/>
            <person name="Clarke A.K."/>
        </authorList>
    </citation>
    <scope>NUCLEOTIDE SEQUENCE [LARGE SCALE GENOMIC DNA]</scope>
    <source>
        <strain evidence="1 2">SMS7</strain>
    </source>
</reference>
<proteinExistence type="predicted"/>
<sequence>MAKANSGIFCFRELLFKKKNLPKMKSHQQTHKLNVCRNFEIKYKNDIFV</sequence>
<name>A0A221UY99_9FLAO</name>
<dbReference type="KEGG" id="aalg:AREALGSMS7_02904"/>
<gene>
    <name evidence="1" type="ORF">AREALGSMS7_02904</name>
</gene>